<keyword evidence="2" id="KW-0732">Signal</keyword>
<dbReference type="KEGG" id="tcr:503507.20"/>
<feature type="signal peptide" evidence="2">
    <location>
        <begin position="1"/>
        <end position="25"/>
    </location>
</feature>
<reference evidence="3 4" key="1">
    <citation type="journal article" date="2005" name="Science">
        <title>The genome sequence of Trypanosoma cruzi, etiologic agent of Chagas disease.</title>
        <authorList>
            <person name="El-Sayed N.M."/>
            <person name="Myler P.J."/>
            <person name="Bartholomeu D.C."/>
            <person name="Nilsson D."/>
            <person name="Aggarwal G."/>
            <person name="Tran A.N."/>
            <person name="Ghedin E."/>
            <person name="Worthey E.A."/>
            <person name="Delcher A.L."/>
            <person name="Blandin G."/>
            <person name="Westenberger S.J."/>
            <person name="Caler E."/>
            <person name="Cerqueira G.C."/>
            <person name="Branche C."/>
            <person name="Haas B."/>
            <person name="Anupama A."/>
            <person name="Arner E."/>
            <person name="Aslund L."/>
            <person name="Attipoe P."/>
            <person name="Bontempi E."/>
            <person name="Bringaud F."/>
            <person name="Burton P."/>
            <person name="Cadag E."/>
            <person name="Campbell D.A."/>
            <person name="Carrington M."/>
            <person name="Crabtree J."/>
            <person name="Darban H."/>
            <person name="da Silveira J.F."/>
            <person name="de Jong P."/>
            <person name="Edwards K."/>
            <person name="Englund P.T."/>
            <person name="Fazelina G."/>
            <person name="Feldblyum T."/>
            <person name="Ferella M."/>
            <person name="Frasch A.C."/>
            <person name="Gull K."/>
            <person name="Horn D."/>
            <person name="Hou L."/>
            <person name="Huang Y."/>
            <person name="Kindlund E."/>
            <person name="Klingbeil M."/>
            <person name="Kluge S."/>
            <person name="Koo H."/>
            <person name="Lacerda D."/>
            <person name="Levin M.J."/>
            <person name="Lorenzi H."/>
            <person name="Louie T."/>
            <person name="Machado C.R."/>
            <person name="McCulloch R."/>
            <person name="McKenna A."/>
            <person name="Mizuno Y."/>
            <person name="Mottram J.C."/>
            <person name="Nelson S."/>
            <person name="Ochaya S."/>
            <person name="Osoegawa K."/>
            <person name="Pai G."/>
            <person name="Parsons M."/>
            <person name="Pentony M."/>
            <person name="Pettersson U."/>
            <person name="Pop M."/>
            <person name="Ramirez J.L."/>
            <person name="Rinta J."/>
            <person name="Robertson L."/>
            <person name="Salzberg S.L."/>
            <person name="Sanchez D.O."/>
            <person name="Seyler A."/>
            <person name="Sharma R."/>
            <person name="Shetty J."/>
            <person name="Simpson A.J."/>
            <person name="Sisk E."/>
            <person name="Tammi M.T."/>
            <person name="Tarleton R."/>
            <person name="Teixeira S."/>
            <person name="Van Aken S."/>
            <person name="Vogt C."/>
            <person name="Ward P.N."/>
            <person name="Wickstead B."/>
            <person name="Wortman J."/>
            <person name="White O."/>
            <person name="Fraser C.M."/>
            <person name="Stuart K.D."/>
            <person name="Andersson B."/>
        </authorList>
    </citation>
    <scope>NUCLEOTIDE SEQUENCE [LARGE SCALE GENOMIC DNA]</scope>
    <source>
        <strain evidence="3 4">CL Brener</strain>
    </source>
</reference>
<dbReference type="RefSeq" id="XP_804810.1">
    <property type="nucleotide sequence ID" value="XM_799717.1"/>
</dbReference>
<name>Q4CRQ8_TRYCC</name>
<evidence type="ECO:0000256" key="2">
    <source>
        <dbReference type="SAM" id="SignalP"/>
    </source>
</evidence>
<evidence type="ECO:0000256" key="1">
    <source>
        <dbReference type="SAM" id="MobiDB-lite"/>
    </source>
</evidence>
<dbReference type="PaxDb" id="353153-Q4CRQ8"/>
<feature type="region of interest" description="Disordered" evidence="1">
    <location>
        <begin position="25"/>
        <end position="94"/>
    </location>
</feature>
<dbReference type="EMBL" id="AAHK01002241">
    <property type="protein sequence ID" value="EAN82959.1"/>
    <property type="molecule type" value="Genomic_DNA"/>
</dbReference>
<dbReference type="AlphaFoldDB" id="Q4CRQ8"/>
<protein>
    <submittedName>
        <fullName evidence="3">Mucin TcMUCII, putative</fullName>
    </submittedName>
</protein>
<feature type="non-terminal residue" evidence="3">
    <location>
        <position position="94"/>
    </location>
</feature>
<gene>
    <name evidence="3" type="ORF">Tc00.1047053503507.20</name>
</gene>
<keyword evidence="4" id="KW-1185">Reference proteome</keyword>
<feature type="chain" id="PRO_5004235511" evidence="2">
    <location>
        <begin position="26"/>
        <end position="94"/>
    </location>
</feature>
<dbReference type="GeneID" id="3534370"/>
<accession>Q4CRQ8</accession>
<proteinExistence type="predicted"/>
<sequence>MMTCRLLCALLVVALCCCCPSVCVSDKSAASSKATTTPTSTDPGSNRSGLSQSNSATGGASLETGHSDLSTTGSVANPGNGGGEGPGSTSTAGL</sequence>
<evidence type="ECO:0000313" key="4">
    <source>
        <dbReference type="Proteomes" id="UP000002296"/>
    </source>
</evidence>
<feature type="compositionally biased region" description="Low complexity" evidence="1">
    <location>
        <begin position="25"/>
        <end position="43"/>
    </location>
</feature>
<dbReference type="InParanoid" id="Q4CRQ8"/>
<dbReference type="Proteomes" id="UP000002296">
    <property type="component" value="Unassembled WGS sequence"/>
</dbReference>
<feature type="compositionally biased region" description="Polar residues" evidence="1">
    <location>
        <begin position="44"/>
        <end position="58"/>
    </location>
</feature>
<evidence type="ECO:0000313" key="3">
    <source>
        <dbReference type="EMBL" id="EAN82959.1"/>
    </source>
</evidence>
<comment type="caution">
    <text evidence="3">The sequence shown here is derived from an EMBL/GenBank/DDBJ whole genome shotgun (WGS) entry which is preliminary data.</text>
</comment>
<organism evidence="3 4">
    <name type="scientific">Trypanosoma cruzi (strain CL Brener)</name>
    <dbReference type="NCBI Taxonomy" id="353153"/>
    <lineage>
        <taxon>Eukaryota</taxon>
        <taxon>Discoba</taxon>
        <taxon>Euglenozoa</taxon>
        <taxon>Kinetoplastea</taxon>
        <taxon>Metakinetoplastina</taxon>
        <taxon>Trypanosomatida</taxon>
        <taxon>Trypanosomatidae</taxon>
        <taxon>Trypanosoma</taxon>
        <taxon>Schizotrypanum</taxon>
    </lineage>
</organism>